<dbReference type="GO" id="GO:0005789">
    <property type="term" value="C:endoplasmic reticulum membrane"/>
    <property type="evidence" value="ECO:0007669"/>
    <property type="project" value="TreeGrafter"/>
</dbReference>
<dbReference type="PANTHER" id="PTHR45630:SF7">
    <property type="entry name" value="ENDOPLASMIC RETICULUM TRANSMEMBRANE HELIX TRANSLOCASE"/>
    <property type="match status" value="1"/>
</dbReference>
<protein>
    <submittedName>
        <fullName evidence="11">PIG-H domain-containing protein</fullName>
    </submittedName>
</protein>
<evidence type="ECO:0000256" key="5">
    <source>
        <dbReference type="ARBA" id="ARBA00022842"/>
    </source>
</evidence>
<dbReference type="InterPro" id="IPR057255">
    <property type="entry name" value="2TM_P5A-ATPase"/>
</dbReference>
<feature type="transmembrane region" description="Helical" evidence="7">
    <location>
        <begin position="47"/>
        <end position="70"/>
    </location>
</feature>
<evidence type="ECO:0000256" key="7">
    <source>
        <dbReference type="SAM" id="Phobius"/>
    </source>
</evidence>
<dbReference type="AlphaFoldDB" id="A0A183DZI6"/>
<organism evidence="11">
    <name type="scientific">Gongylonema pulchrum</name>
    <dbReference type="NCBI Taxonomy" id="637853"/>
    <lineage>
        <taxon>Eukaryota</taxon>
        <taxon>Metazoa</taxon>
        <taxon>Ecdysozoa</taxon>
        <taxon>Nematoda</taxon>
        <taxon>Chromadorea</taxon>
        <taxon>Rhabditida</taxon>
        <taxon>Spirurina</taxon>
        <taxon>Spiruromorpha</taxon>
        <taxon>Spiruroidea</taxon>
        <taxon>Gongylonematidae</taxon>
        <taxon>Gongylonema</taxon>
    </lineage>
</organism>
<evidence type="ECO:0000256" key="2">
    <source>
        <dbReference type="ARBA" id="ARBA00022723"/>
    </source>
</evidence>
<comment type="subcellular location">
    <subcellularLocation>
        <location evidence="1">Membrane</location>
        <topology evidence="1">Multi-pass membrane protein</topology>
    </subcellularLocation>
</comment>
<feature type="transmembrane region" description="Helical" evidence="7">
    <location>
        <begin position="208"/>
        <end position="227"/>
    </location>
</feature>
<gene>
    <name evidence="9" type="ORF">GPUH_LOCUS14127</name>
</gene>
<keyword evidence="7" id="KW-1133">Transmembrane helix</keyword>
<keyword evidence="5" id="KW-0460">Magnesium</keyword>
<dbReference type="EMBL" id="UYRT01080920">
    <property type="protein sequence ID" value="VDN23611.1"/>
    <property type="molecule type" value="Genomic_DNA"/>
</dbReference>
<evidence type="ECO:0000256" key="4">
    <source>
        <dbReference type="ARBA" id="ARBA00022840"/>
    </source>
</evidence>
<dbReference type="GO" id="GO:0015662">
    <property type="term" value="F:P-type ion transporter activity"/>
    <property type="evidence" value="ECO:0007669"/>
    <property type="project" value="TreeGrafter"/>
</dbReference>
<feature type="transmembrane region" description="Helical" evidence="7">
    <location>
        <begin position="20"/>
        <end position="41"/>
    </location>
</feature>
<evidence type="ECO:0000256" key="1">
    <source>
        <dbReference type="ARBA" id="ARBA00004141"/>
    </source>
</evidence>
<evidence type="ECO:0000256" key="3">
    <source>
        <dbReference type="ARBA" id="ARBA00022741"/>
    </source>
</evidence>
<keyword evidence="7" id="KW-0812">Transmembrane</keyword>
<dbReference type="Proteomes" id="UP000271098">
    <property type="component" value="Unassembled WGS sequence"/>
</dbReference>
<evidence type="ECO:0000313" key="9">
    <source>
        <dbReference type="EMBL" id="VDN23611.1"/>
    </source>
</evidence>
<keyword evidence="4" id="KW-0067">ATP-binding</keyword>
<reference evidence="9 10" key="2">
    <citation type="submission" date="2018-11" db="EMBL/GenBank/DDBJ databases">
        <authorList>
            <consortium name="Pathogen Informatics"/>
        </authorList>
    </citation>
    <scope>NUCLEOTIDE SEQUENCE [LARGE SCALE GENOMIC DNA]</scope>
</reference>
<sequence>MAVDHLVDSYVPYVARPIIAHAYAGPFAVLYAVWIYLWFAVYGVNEYWELGCIGLAAIGLLQVLCSHCIFKEPNAENATVVKVVPTPNNGWPEVVPLQRMKLVNGSTKLWFEFQKVHYTFDFERKTFVALELDTNQPMSFFQESRGLETDEVIMERRQILGDNRMEMFIPQFMELFKERATAPFFVFQVEFTLSPSTLHLSFDSLHFVKVHMVVTFFLVSGFCLQLFHQFTSTLHRFLFHCMVF</sequence>
<keyword evidence="6" id="KW-1278">Translocase</keyword>
<evidence type="ECO:0000313" key="10">
    <source>
        <dbReference type="Proteomes" id="UP000271098"/>
    </source>
</evidence>
<dbReference type="Pfam" id="PF23143">
    <property type="entry name" value="2TM_P5A-ATPase"/>
    <property type="match status" value="1"/>
</dbReference>
<accession>A0A183DZI6</accession>
<reference evidence="11" key="1">
    <citation type="submission" date="2016-06" db="UniProtKB">
        <authorList>
            <consortium name="WormBaseParasite"/>
        </authorList>
    </citation>
    <scope>IDENTIFICATION</scope>
</reference>
<proteinExistence type="predicted"/>
<evidence type="ECO:0000256" key="6">
    <source>
        <dbReference type="ARBA" id="ARBA00022967"/>
    </source>
</evidence>
<dbReference type="GO" id="GO:0006874">
    <property type="term" value="P:intracellular calcium ion homeostasis"/>
    <property type="evidence" value="ECO:0007669"/>
    <property type="project" value="TreeGrafter"/>
</dbReference>
<dbReference type="GO" id="GO:0005524">
    <property type="term" value="F:ATP binding"/>
    <property type="evidence" value="ECO:0007669"/>
    <property type="project" value="UniProtKB-KW"/>
</dbReference>
<dbReference type="InterPro" id="IPR006544">
    <property type="entry name" value="P-type_TPase_V"/>
</dbReference>
<dbReference type="GO" id="GO:0046872">
    <property type="term" value="F:metal ion binding"/>
    <property type="evidence" value="ECO:0007669"/>
    <property type="project" value="UniProtKB-KW"/>
</dbReference>
<keyword evidence="10" id="KW-1185">Reference proteome</keyword>
<feature type="domain" description="P5A-ATPase transmembrane helical hairpin" evidence="8">
    <location>
        <begin position="16"/>
        <end position="65"/>
    </location>
</feature>
<dbReference type="GO" id="GO:0019829">
    <property type="term" value="F:ATPase-coupled monoatomic cation transmembrane transporter activity"/>
    <property type="evidence" value="ECO:0007669"/>
    <property type="project" value="TreeGrafter"/>
</dbReference>
<dbReference type="OrthoDB" id="48943at2759"/>
<name>A0A183DZI6_9BILA</name>
<evidence type="ECO:0000259" key="8">
    <source>
        <dbReference type="Pfam" id="PF23143"/>
    </source>
</evidence>
<dbReference type="PANTHER" id="PTHR45630">
    <property type="entry name" value="CATION-TRANSPORTING ATPASE-RELATED"/>
    <property type="match status" value="1"/>
</dbReference>
<evidence type="ECO:0000313" key="11">
    <source>
        <dbReference type="WBParaSite" id="GPUH_0001414201-mRNA-1"/>
    </source>
</evidence>
<keyword evidence="7" id="KW-0472">Membrane</keyword>
<keyword evidence="3" id="KW-0547">Nucleotide-binding</keyword>
<dbReference type="WBParaSite" id="GPUH_0001414201-mRNA-1">
    <property type="protein sequence ID" value="GPUH_0001414201-mRNA-1"/>
    <property type="gene ID" value="GPUH_0001414201"/>
</dbReference>
<keyword evidence="2" id="KW-0479">Metal-binding</keyword>